<dbReference type="CDD" id="cd07377">
    <property type="entry name" value="WHTH_GntR"/>
    <property type="match status" value="1"/>
</dbReference>
<keyword evidence="7" id="KW-1185">Reference proteome</keyword>
<dbReference type="RefSeq" id="WP_183799369.1">
    <property type="nucleotide sequence ID" value="NZ_JACIEE010000002.1"/>
</dbReference>
<keyword evidence="3" id="KW-0804">Transcription</keyword>
<evidence type="ECO:0000256" key="3">
    <source>
        <dbReference type="ARBA" id="ARBA00023163"/>
    </source>
</evidence>
<dbReference type="InterPro" id="IPR000524">
    <property type="entry name" value="Tscrpt_reg_HTH_GntR"/>
</dbReference>
<dbReference type="Pfam" id="PF07729">
    <property type="entry name" value="FCD"/>
    <property type="match status" value="1"/>
</dbReference>
<evidence type="ECO:0000259" key="5">
    <source>
        <dbReference type="PROSITE" id="PS50949"/>
    </source>
</evidence>
<keyword evidence="2 6" id="KW-0238">DNA-binding</keyword>
<protein>
    <submittedName>
        <fullName evidence="6">DNA-binding GntR family transcriptional regulator</fullName>
    </submittedName>
</protein>
<evidence type="ECO:0000256" key="4">
    <source>
        <dbReference type="SAM" id="MobiDB-lite"/>
    </source>
</evidence>
<dbReference type="GO" id="GO:0003677">
    <property type="term" value="F:DNA binding"/>
    <property type="evidence" value="ECO:0007669"/>
    <property type="project" value="UniProtKB-KW"/>
</dbReference>
<dbReference type="InterPro" id="IPR036390">
    <property type="entry name" value="WH_DNA-bd_sf"/>
</dbReference>
<accession>A0A7W6D9B2</accession>
<gene>
    <name evidence="6" type="ORF">GGQ64_000770</name>
</gene>
<dbReference type="GO" id="GO:0003700">
    <property type="term" value="F:DNA-binding transcription factor activity"/>
    <property type="evidence" value="ECO:0007669"/>
    <property type="project" value="InterPro"/>
</dbReference>
<dbReference type="SMART" id="SM00345">
    <property type="entry name" value="HTH_GNTR"/>
    <property type="match status" value="1"/>
</dbReference>
<dbReference type="Gene3D" id="1.10.10.10">
    <property type="entry name" value="Winged helix-like DNA-binding domain superfamily/Winged helix DNA-binding domain"/>
    <property type="match status" value="1"/>
</dbReference>
<dbReference type="Proteomes" id="UP000574761">
    <property type="component" value="Unassembled WGS sequence"/>
</dbReference>
<reference evidence="6 7" key="1">
    <citation type="submission" date="2020-08" db="EMBL/GenBank/DDBJ databases">
        <title>Genomic Encyclopedia of Type Strains, Phase IV (KMG-IV): sequencing the most valuable type-strain genomes for metagenomic binning, comparative biology and taxonomic classification.</title>
        <authorList>
            <person name="Goeker M."/>
        </authorList>
    </citation>
    <scope>NUCLEOTIDE SEQUENCE [LARGE SCALE GENOMIC DNA]</scope>
    <source>
        <strain evidence="6 7">DSM 100211</strain>
    </source>
</reference>
<evidence type="ECO:0000256" key="1">
    <source>
        <dbReference type="ARBA" id="ARBA00023015"/>
    </source>
</evidence>
<dbReference type="InterPro" id="IPR008920">
    <property type="entry name" value="TF_FadR/GntR_C"/>
</dbReference>
<dbReference type="SUPFAM" id="SSF46785">
    <property type="entry name" value="Winged helix' DNA-binding domain"/>
    <property type="match status" value="1"/>
</dbReference>
<feature type="domain" description="HTH gntR-type" evidence="5">
    <location>
        <begin position="39"/>
        <end position="106"/>
    </location>
</feature>
<dbReference type="PANTHER" id="PTHR43537:SF53">
    <property type="entry name" value="HTH-TYPE TRANSCRIPTIONAL REPRESSOR NANR"/>
    <property type="match status" value="1"/>
</dbReference>
<organism evidence="6 7">
    <name type="scientific">Mycoplana azooxidifex</name>
    <dbReference type="NCBI Taxonomy" id="1636188"/>
    <lineage>
        <taxon>Bacteria</taxon>
        <taxon>Pseudomonadati</taxon>
        <taxon>Pseudomonadota</taxon>
        <taxon>Alphaproteobacteria</taxon>
        <taxon>Hyphomicrobiales</taxon>
        <taxon>Rhizobiaceae</taxon>
        <taxon>Mycoplana</taxon>
    </lineage>
</organism>
<dbReference type="InterPro" id="IPR011711">
    <property type="entry name" value="GntR_C"/>
</dbReference>
<sequence length="264" mass="28406">MTTKNAQSGGTARSVNDPTAKGKGPPADDTDIAAKPIPASRTEAVQEALRQAIIEQKLQPGARLPEDAIGETFGTSRTIAREALGRLAVEGLVELKPNKGAYVANPSLEEGRDIFMVRRGLERTVTGLLAGKLKPAEIAALTKFVDKEHAVSGVDERESIRLAGEFHLLLARMTGNQLLIRYVTEVVSRCSLILAMYGRPHSADCGVDEHRQIVDALARGDANRANELMDGHLASVASRAMLEAKPERDIRDLLAPYAAKIKGL</sequence>
<comment type="caution">
    <text evidence="6">The sequence shown here is derived from an EMBL/GenBank/DDBJ whole genome shotgun (WGS) entry which is preliminary data.</text>
</comment>
<dbReference type="InterPro" id="IPR036388">
    <property type="entry name" value="WH-like_DNA-bd_sf"/>
</dbReference>
<dbReference type="SMART" id="SM00895">
    <property type="entry name" value="FCD"/>
    <property type="match status" value="1"/>
</dbReference>
<dbReference type="PROSITE" id="PS50949">
    <property type="entry name" value="HTH_GNTR"/>
    <property type="match status" value="1"/>
</dbReference>
<feature type="region of interest" description="Disordered" evidence="4">
    <location>
        <begin position="1"/>
        <end position="38"/>
    </location>
</feature>
<dbReference type="Pfam" id="PF00392">
    <property type="entry name" value="GntR"/>
    <property type="match status" value="1"/>
</dbReference>
<dbReference type="PANTHER" id="PTHR43537">
    <property type="entry name" value="TRANSCRIPTIONAL REGULATOR, GNTR FAMILY"/>
    <property type="match status" value="1"/>
</dbReference>
<dbReference type="EMBL" id="JACIEE010000002">
    <property type="protein sequence ID" value="MBB3975583.1"/>
    <property type="molecule type" value="Genomic_DNA"/>
</dbReference>
<evidence type="ECO:0000313" key="6">
    <source>
        <dbReference type="EMBL" id="MBB3975583.1"/>
    </source>
</evidence>
<dbReference type="SUPFAM" id="SSF48008">
    <property type="entry name" value="GntR ligand-binding domain-like"/>
    <property type="match status" value="1"/>
</dbReference>
<keyword evidence="1" id="KW-0805">Transcription regulation</keyword>
<feature type="compositionally biased region" description="Polar residues" evidence="4">
    <location>
        <begin position="1"/>
        <end position="17"/>
    </location>
</feature>
<evidence type="ECO:0000256" key="2">
    <source>
        <dbReference type="ARBA" id="ARBA00023125"/>
    </source>
</evidence>
<name>A0A7W6D9B2_9HYPH</name>
<evidence type="ECO:0000313" key="7">
    <source>
        <dbReference type="Proteomes" id="UP000574761"/>
    </source>
</evidence>
<proteinExistence type="predicted"/>
<dbReference type="AlphaFoldDB" id="A0A7W6D9B2"/>
<dbReference type="Gene3D" id="1.20.120.530">
    <property type="entry name" value="GntR ligand-binding domain-like"/>
    <property type="match status" value="1"/>
</dbReference>